<organism evidence="1 2">
    <name type="scientific">Caenorhabditis nigoni</name>
    <dbReference type="NCBI Taxonomy" id="1611254"/>
    <lineage>
        <taxon>Eukaryota</taxon>
        <taxon>Metazoa</taxon>
        <taxon>Ecdysozoa</taxon>
        <taxon>Nematoda</taxon>
        <taxon>Chromadorea</taxon>
        <taxon>Rhabditida</taxon>
        <taxon>Rhabditina</taxon>
        <taxon>Rhabditomorpha</taxon>
        <taxon>Rhabditoidea</taxon>
        <taxon>Rhabditidae</taxon>
        <taxon>Peloderinae</taxon>
        <taxon>Caenorhabditis</taxon>
    </lineage>
</organism>
<sequence length="303" mass="35445">MYIFSEMNQSPTVKCLRFEEKLPLDFETKVQTLAGSHPMEFKMYLQINGCGVLMKLTDCSNPQNQVCIDVKKIRDDRIIKTTLRTCIAHFKISECELKIQWQFFATIQSVMTILNKTKISSVYLEQRKETEIHPEEVLDALRKASNVTIFWDCEGFYPKTKVKPFHFEKLDMKEAKWVTGKHLTRMFMDCKHLILNRSVLTSTQQELNRFRLTNSEIKTFLKRWMEGSNLRRVETGIKTGINLKSVMKGLEAIPVEKDWSKAKNGGCYKIKQKNGLEVFVYRDPEFTLTTEDLLKETHFVNAF</sequence>
<dbReference type="OrthoDB" id="10673565at2759"/>
<evidence type="ECO:0000313" key="1">
    <source>
        <dbReference type="EMBL" id="PIC52078.1"/>
    </source>
</evidence>
<dbReference type="EMBL" id="PDUG01000001">
    <property type="protein sequence ID" value="PIC52078.1"/>
    <property type="molecule type" value="Genomic_DNA"/>
</dbReference>
<dbReference type="AlphaFoldDB" id="A0A2G5VJY7"/>
<evidence type="ECO:0008006" key="3">
    <source>
        <dbReference type="Google" id="ProtNLM"/>
    </source>
</evidence>
<dbReference type="Proteomes" id="UP000230233">
    <property type="component" value="Chromosome I"/>
</dbReference>
<protein>
    <recommendedName>
        <fullName evidence="3">F-box associated domain-containing protein</fullName>
    </recommendedName>
</protein>
<proteinExistence type="predicted"/>
<comment type="caution">
    <text evidence="1">The sequence shown here is derived from an EMBL/GenBank/DDBJ whole genome shotgun (WGS) entry which is preliminary data.</text>
</comment>
<gene>
    <name evidence="1" type="primary">Cnig_chr_I.g233</name>
    <name evidence="1" type="ORF">B9Z55_000233</name>
</gene>
<keyword evidence="2" id="KW-1185">Reference proteome</keyword>
<name>A0A2G5VJY7_9PELO</name>
<dbReference type="PANTHER" id="PTHR21503:SF8">
    <property type="entry name" value="F-BOX ASSOCIATED DOMAIN-CONTAINING PROTEIN-RELATED"/>
    <property type="match status" value="1"/>
</dbReference>
<reference evidence="2" key="1">
    <citation type="submission" date="2017-10" db="EMBL/GenBank/DDBJ databases">
        <title>Rapid genome shrinkage in a self-fertile nematode reveals novel sperm competition proteins.</title>
        <authorList>
            <person name="Yin D."/>
            <person name="Schwarz E.M."/>
            <person name="Thomas C.G."/>
            <person name="Felde R.L."/>
            <person name="Korf I.F."/>
            <person name="Cutter A.D."/>
            <person name="Schartner C.M."/>
            <person name="Ralston E.J."/>
            <person name="Meyer B.J."/>
            <person name="Haag E.S."/>
        </authorList>
    </citation>
    <scope>NUCLEOTIDE SEQUENCE [LARGE SCALE GENOMIC DNA]</scope>
    <source>
        <strain evidence="2">JU1422</strain>
    </source>
</reference>
<evidence type="ECO:0000313" key="2">
    <source>
        <dbReference type="Proteomes" id="UP000230233"/>
    </source>
</evidence>
<dbReference type="PANTHER" id="PTHR21503">
    <property type="entry name" value="F-BOX-CONTAINING HYPOTHETICAL PROTEIN C.ELEGANS"/>
    <property type="match status" value="1"/>
</dbReference>
<accession>A0A2G5VJY7</accession>